<keyword evidence="6" id="KW-0742">SOS response</keyword>
<evidence type="ECO:0000256" key="7">
    <source>
        <dbReference type="RuleBase" id="RU003991"/>
    </source>
</evidence>
<dbReference type="EMBL" id="QFFM01000013">
    <property type="protein sequence ID" value="PWG65361.1"/>
    <property type="molecule type" value="Genomic_DNA"/>
</dbReference>
<evidence type="ECO:0000259" key="8">
    <source>
        <dbReference type="Pfam" id="PF00717"/>
    </source>
</evidence>
<dbReference type="InterPro" id="IPR006197">
    <property type="entry name" value="Peptidase_S24_LexA"/>
</dbReference>
<keyword evidence="5" id="KW-0234">DNA repair</keyword>
<dbReference type="PANTHER" id="PTHR33516:SF2">
    <property type="entry name" value="LEXA REPRESSOR-RELATED"/>
    <property type="match status" value="1"/>
</dbReference>
<evidence type="ECO:0000256" key="3">
    <source>
        <dbReference type="ARBA" id="ARBA00022801"/>
    </source>
</evidence>
<keyword evidence="2" id="KW-0227">DNA damage</keyword>
<keyword evidence="3 7" id="KW-0378">Hydrolase</keyword>
<dbReference type="GO" id="GO:0006281">
    <property type="term" value="P:DNA repair"/>
    <property type="evidence" value="ECO:0007669"/>
    <property type="project" value="UniProtKB-KW"/>
</dbReference>
<dbReference type="Proteomes" id="UP000245876">
    <property type="component" value="Unassembled WGS sequence"/>
</dbReference>
<feature type="domain" description="Peptidase S24/S26A/S26B/S26C" evidence="8">
    <location>
        <begin position="25"/>
        <end position="90"/>
    </location>
</feature>
<dbReference type="SUPFAM" id="SSF51306">
    <property type="entry name" value="LexA/Signal peptidase"/>
    <property type="match status" value="1"/>
</dbReference>
<evidence type="ECO:0000313" key="10">
    <source>
        <dbReference type="Proteomes" id="UP000245876"/>
    </source>
</evidence>
<comment type="caution">
    <text evidence="9">The sequence shown here is derived from an EMBL/GenBank/DDBJ whole genome shotgun (WGS) entry which is preliminary data.</text>
</comment>
<keyword evidence="10" id="KW-1185">Reference proteome</keyword>
<gene>
    <name evidence="9" type="ORF">DF196_07150</name>
</gene>
<accession>A0A2U2N870</accession>
<comment type="similarity">
    <text evidence="1 7">Belongs to the peptidase S24 family.</text>
</comment>
<evidence type="ECO:0000256" key="1">
    <source>
        <dbReference type="ARBA" id="ARBA00007484"/>
    </source>
</evidence>
<dbReference type="PANTHER" id="PTHR33516">
    <property type="entry name" value="LEXA REPRESSOR"/>
    <property type="match status" value="1"/>
</dbReference>
<dbReference type="CDD" id="cd06529">
    <property type="entry name" value="S24_LexA-like"/>
    <property type="match status" value="1"/>
</dbReference>
<proteinExistence type="inferred from homology"/>
<dbReference type="OrthoDB" id="9787787at2"/>
<dbReference type="GO" id="GO:0009432">
    <property type="term" value="P:SOS response"/>
    <property type="evidence" value="ECO:0007669"/>
    <property type="project" value="UniProtKB-KW"/>
</dbReference>
<dbReference type="Pfam" id="PF00717">
    <property type="entry name" value="Peptidase_S24"/>
    <property type="match status" value="1"/>
</dbReference>
<dbReference type="InterPro" id="IPR015927">
    <property type="entry name" value="Peptidase_S24_S26A/B/C"/>
</dbReference>
<dbReference type="InterPro" id="IPR039418">
    <property type="entry name" value="LexA-like"/>
</dbReference>
<dbReference type="GO" id="GO:0016787">
    <property type="term" value="F:hydrolase activity"/>
    <property type="evidence" value="ECO:0007669"/>
    <property type="project" value="UniProtKB-KW"/>
</dbReference>
<evidence type="ECO:0000256" key="2">
    <source>
        <dbReference type="ARBA" id="ARBA00022763"/>
    </source>
</evidence>
<protein>
    <submittedName>
        <fullName evidence="9">Peptidase S24</fullName>
    </submittedName>
</protein>
<dbReference type="PRINTS" id="PR00726">
    <property type="entry name" value="LEXASERPTASE"/>
</dbReference>
<organism evidence="9 10">
    <name type="scientific">Bifidobacterium callitrichidarum</name>
    <dbReference type="NCBI Taxonomy" id="2052941"/>
    <lineage>
        <taxon>Bacteria</taxon>
        <taxon>Bacillati</taxon>
        <taxon>Actinomycetota</taxon>
        <taxon>Actinomycetes</taxon>
        <taxon>Bifidobacteriales</taxon>
        <taxon>Bifidobacteriaceae</taxon>
        <taxon>Bifidobacterium</taxon>
    </lineage>
</organism>
<dbReference type="InterPro" id="IPR036286">
    <property type="entry name" value="LexA/Signal_pep-like_sf"/>
</dbReference>
<dbReference type="GO" id="GO:0006355">
    <property type="term" value="P:regulation of DNA-templated transcription"/>
    <property type="evidence" value="ECO:0007669"/>
    <property type="project" value="InterPro"/>
</dbReference>
<keyword evidence="4 7" id="KW-0068">Autocatalytic cleavage</keyword>
<dbReference type="Gene3D" id="2.10.109.10">
    <property type="entry name" value="Umud Fragment, subunit A"/>
    <property type="match status" value="1"/>
</dbReference>
<dbReference type="AlphaFoldDB" id="A0A2U2N870"/>
<sequence>MAGDSMCIPERVGVIVDTNVDTNDGKDLSDGGIRDGDLLIVNRSRAPRPGDVVVAVLDGELAVKRLLVRGSRTILHADNPRFPDYMTPDGVRPLIWGVVLEVLPIREPLDVPGTGVYESSSSSDP</sequence>
<name>A0A2U2N870_9BIFI</name>
<dbReference type="InterPro" id="IPR050077">
    <property type="entry name" value="LexA_repressor"/>
</dbReference>
<evidence type="ECO:0000313" key="9">
    <source>
        <dbReference type="EMBL" id="PWG65361.1"/>
    </source>
</evidence>
<reference evidence="9 10" key="1">
    <citation type="journal article" date="2018" name="Int. J. Syst. Evol. Microbiol.">
        <title>Bifidobacterium callitrichidarum sp. nov. from the faeces of the emperor tamarin (Saguinus imperator).</title>
        <authorList>
            <person name="Modesto M."/>
            <person name="Michelini S."/>
            <person name="Sansosti M.C."/>
            <person name="De Filippo C."/>
            <person name="Cavalieri D."/>
            <person name="Qvirist L."/>
            <person name="Andlid T."/>
            <person name="Spiezio C."/>
            <person name="Sandri C."/>
            <person name="Pascarelli S."/>
            <person name="Sgorbati B."/>
            <person name="Mattarelli P."/>
        </authorList>
    </citation>
    <scope>NUCLEOTIDE SEQUENCE [LARGE SCALE GENOMIC DNA]</scope>
    <source>
        <strain evidence="9 10">TRI 5</strain>
    </source>
</reference>
<evidence type="ECO:0000256" key="6">
    <source>
        <dbReference type="ARBA" id="ARBA00023236"/>
    </source>
</evidence>
<dbReference type="GO" id="GO:0003677">
    <property type="term" value="F:DNA binding"/>
    <property type="evidence" value="ECO:0007669"/>
    <property type="project" value="InterPro"/>
</dbReference>
<evidence type="ECO:0000256" key="4">
    <source>
        <dbReference type="ARBA" id="ARBA00022813"/>
    </source>
</evidence>
<evidence type="ECO:0000256" key="5">
    <source>
        <dbReference type="ARBA" id="ARBA00023204"/>
    </source>
</evidence>